<gene>
    <name evidence="2" type="ORF">CGOC_LOCUS7893</name>
</gene>
<feature type="compositionally biased region" description="Polar residues" evidence="1">
    <location>
        <begin position="90"/>
        <end position="100"/>
    </location>
</feature>
<evidence type="ECO:0000256" key="1">
    <source>
        <dbReference type="SAM" id="MobiDB-lite"/>
    </source>
</evidence>
<feature type="region of interest" description="Disordered" evidence="1">
    <location>
        <begin position="87"/>
        <end position="114"/>
    </location>
</feature>
<reference evidence="2 3" key="1">
    <citation type="submission" date="2018-11" db="EMBL/GenBank/DDBJ databases">
        <authorList>
            <consortium name="Pathogen Informatics"/>
        </authorList>
    </citation>
    <scope>NUCLEOTIDE SEQUENCE [LARGE SCALE GENOMIC DNA]</scope>
</reference>
<dbReference type="EMBL" id="UYRV01028078">
    <property type="protein sequence ID" value="VDK81919.1"/>
    <property type="molecule type" value="Genomic_DNA"/>
</dbReference>
<keyword evidence="3" id="KW-1185">Reference proteome</keyword>
<sequence length="114" mass="12347">METEISDVDVRPKLDEMITYRMEKRYHLPAITLSNPNTHAFSAILAATCGVDEQLRDVEDECAASNLIQCASDIAIVSSWQQAGDELLPSGSQSSISCASVDSRKNAEKALASD</sequence>
<evidence type="ECO:0000313" key="2">
    <source>
        <dbReference type="EMBL" id="VDK81919.1"/>
    </source>
</evidence>
<dbReference type="AlphaFoldDB" id="A0A3P6TF28"/>
<dbReference type="Proteomes" id="UP000271889">
    <property type="component" value="Unassembled WGS sequence"/>
</dbReference>
<organism evidence="2 3">
    <name type="scientific">Cylicostephanus goldi</name>
    <name type="common">Nematode worm</name>
    <dbReference type="NCBI Taxonomy" id="71465"/>
    <lineage>
        <taxon>Eukaryota</taxon>
        <taxon>Metazoa</taxon>
        <taxon>Ecdysozoa</taxon>
        <taxon>Nematoda</taxon>
        <taxon>Chromadorea</taxon>
        <taxon>Rhabditida</taxon>
        <taxon>Rhabditina</taxon>
        <taxon>Rhabditomorpha</taxon>
        <taxon>Strongyloidea</taxon>
        <taxon>Strongylidae</taxon>
        <taxon>Cylicostephanus</taxon>
    </lineage>
</organism>
<protein>
    <submittedName>
        <fullName evidence="2">Uncharacterized protein</fullName>
    </submittedName>
</protein>
<proteinExistence type="predicted"/>
<evidence type="ECO:0000313" key="3">
    <source>
        <dbReference type="Proteomes" id="UP000271889"/>
    </source>
</evidence>
<accession>A0A3P6TF28</accession>
<name>A0A3P6TF28_CYLGO</name>